<evidence type="ECO:0000256" key="1">
    <source>
        <dbReference type="SAM" id="Coils"/>
    </source>
</evidence>
<accession>A0A1D7TN32</accession>
<protein>
    <submittedName>
        <fullName evidence="3">Uncharacterized protein</fullName>
    </submittedName>
</protein>
<keyword evidence="2" id="KW-0812">Transmembrane</keyword>
<dbReference type="KEGG" id="shal:SHALO_2648"/>
<name>A0A1D7TN32_9BACT</name>
<proteinExistence type="predicted"/>
<evidence type="ECO:0000313" key="3">
    <source>
        <dbReference type="EMBL" id="AOO66406.1"/>
    </source>
</evidence>
<feature type="transmembrane region" description="Helical" evidence="2">
    <location>
        <begin position="119"/>
        <end position="137"/>
    </location>
</feature>
<sequence>MNDQQLLTLFIGIIMVCMVIIVAAIVFLTLKHITAMHKATAFIALGQNELSGLCQKATFMLDDVSDLTATLEEKSRFLAQKASGSIAQFSHVTTAITLFSQLFSKNKNSKEDTMNQNHLLSFALGATITGISAYYVYKNKDEISSKLSDLEETLADDYEILVEKAKAKFEALSQAFKETTQNVINTDMDDVMKGSEIKHLMKKLEKLQKEIQVLTKN</sequence>
<keyword evidence="4" id="KW-1185">Reference proteome</keyword>
<evidence type="ECO:0000313" key="4">
    <source>
        <dbReference type="Proteomes" id="UP000094609"/>
    </source>
</evidence>
<dbReference type="RefSeq" id="WP_069478942.1">
    <property type="nucleotide sequence ID" value="NZ_CP017111.1"/>
</dbReference>
<keyword evidence="1" id="KW-0175">Coiled coil</keyword>
<gene>
    <name evidence="3" type="ORF">SHALO_2648</name>
</gene>
<keyword evidence="2" id="KW-1133">Transmembrane helix</keyword>
<reference evidence="4" key="1">
    <citation type="submission" date="2016-08" db="EMBL/GenBank/DDBJ databases">
        <title>Complete genome sequence of the organohalide-respiring Epsilonproteobacterium Sulfurospirillum halorespirans.</title>
        <authorList>
            <person name="Goris T."/>
            <person name="Zimmermann J."/>
            <person name="Schenz B."/>
            <person name="Lemos M."/>
            <person name="Hackermueller J."/>
            <person name="Diekert G."/>
        </authorList>
    </citation>
    <scope>NUCLEOTIDE SEQUENCE [LARGE SCALE GENOMIC DNA]</scope>
    <source>
        <strain>DSM 13726</strain>
        <strain evidence="4">PCE-M2</strain>
    </source>
</reference>
<dbReference type="PATRIC" id="fig|1193502.14.peg.2680"/>
<dbReference type="EMBL" id="CP017111">
    <property type="protein sequence ID" value="AOO66406.1"/>
    <property type="molecule type" value="Genomic_DNA"/>
</dbReference>
<feature type="transmembrane region" description="Helical" evidence="2">
    <location>
        <begin position="6"/>
        <end position="30"/>
    </location>
</feature>
<keyword evidence="2" id="KW-0472">Membrane</keyword>
<dbReference type="AlphaFoldDB" id="A0A1D7TN32"/>
<organism evidence="3 4">
    <name type="scientific">Sulfurospirillum halorespirans DSM 13726</name>
    <dbReference type="NCBI Taxonomy" id="1193502"/>
    <lineage>
        <taxon>Bacteria</taxon>
        <taxon>Pseudomonadati</taxon>
        <taxon>Campylobacterota</taxon>
        <taxon>Epsilonproteobacteria</taxon>
        <taxon>Campylobacterales</taxon>
        <taxon>Sulfurospirillaceae</taxon>
        <taxon>Sulfurospirillum</taxon>
    </lineage>
</organism>
<evidence type="ECO:0000256" key="2">
    <source>
        <dbReference type="SAM" id="Phobius"/>
    </source>
</evidence>
<dbReference type="Proteomes" id="UP000094609">
    <property type="component" value="Chromosome"/>
</dbReference>
<feature type="coiled-coil region" evidence="1">
    <location>
        <begin position="155"/>
        <end position="217"/>
    </location>
</feature>